<keyword evidence="4" id="KW-0961">Cell wall biogenesis/degradation</keyword>
<evidence type="ECO:0000256" key="3">
    <source>
        <dbReference type="ARBA" id="ARBA00022801"/>
    </source>
</evidence>
<dbReference type="eggNOG" id="COG3023">
    <property type="taxonomic scope" value="Bacteria"/>
</dbReference>
<dbReference type="PANTHER" id="PTHR30417">
    <property type="entry name" value="N-ACETYLMURAMOYL-L-ALANINE AMIDASE AMID"/>
    <property type="match status" value="1"/>
</dbReference>
<dbReference type="InterPro" id="IPR002502">
    <property type="entry name" value="Amidase_domain"/>
</dbReference>
<dbReference type="Pfam" id="PF01510">
    <property type="entry name" value="Amidase_2"/>
    <property type="match status" value="1"/>
</dbReference>
<protein>
    <recommendedName>
        <fullName evidence="2">N-acetylmuramoyl-L-alanine amidase</fullName>
        <ecNumber evidence="2">3.5.1.28</ecNumber>
    </recommendedName>
</protein>
<evidence type="ECO:0000313" key="8">
    <source>
        <dbReference type="EMBL" id="CAE20887.1"/>
    </source>
</evidence>
<dbReference type="EC" id="3.5.1.28" evidence="2"/>
<keyword evidence="6" id="KW-0812">Transmembrane</keyword>
<evidence type="ECO:0000259" key="7">
    <source>
        <dbReference type="SMART" id="SM00644"/>
    </source>
</evidence>
<dbReference type="KEGG" id="pmt:PMT_0712"/>
<dbReference type="OrthoDB" id="505853at2"/>
<dbReference type="InterPro" id="IPR036505">
    <property type="entry name" value="Amidase/PGRP_sf"/>
</dbReference>
<evidence type="ECO:0000256" key="6">
    <source>
        <dbReference type="SAM" id="Phobius"/>
    </source>
</evidence>
<dbReference type="SUPFAM" id="SSF55846">
    <property type="entry name" value="N-acetylmuramoyl-L-alanine amidase-like"/>
    <property type="match status" value="1"/>
</dbReference>
<dbReference type="PANTHER" id="PTHR30417:SF1">
    <property type="entry name" value="N-ACETYLMURAMOYL-L-ALANINE AMIDASE AMID"/>
    <property type="match status" value="1"/>
</dbReference>
<feature type="transmembrane region" description="Helical" evidence="6">
    <location>
        <begin position="20"/>
        <end position="38"/>
    </location>
</feature>
<dbReference type="HOGENOM" id="CLU_052963_1_0_3"/>
<reference evidence="8 9" key="1">
    <citation type="journal article" date="2003" name="Nature">
        <title>Genome divergence in two Prochlorococcus ecotypes reflects oceanic niche differentiation.</title>
        <authorList>
            <person name="Rocap G."/>
            <person name="Larimer F.W."/>
            <person name="Lamerdin J.E."/>
            <person name="Malfatti S."/>
            <person name="Chain P."/>
            <person name="Ahlgren N.A."/>
            <person name="Arellano A."/>
            <person name="Coleman M."/>
            <person name="Hauser L."/>
            <person name="Hess W.R."/>
            <person name="Johnson Z.I."/>
            <person name="Land M.L."/>
            <person name="Lindell D."/>
            <person name="Post A.F."/>
            <person name="Regala W."/>
            <person name="Shah M."/>
            <person name="Shaw S.L."/>
            <person name="Steglich C."/>
            <person name="Sullivan M.B."/>
            <person name="Ting C.S."/>
            <person name="Tolonen A."/>
            <person name="Webb E.A."/>
            <person name="Zinser E.R."/>
            <person name="Chisholm S.W."/>
        </authorList>
    </citation>
    <scope>NUCLEOTIDE SEQUENCE [LARGE SCALE GENOMIC DNA]</scope>
    <source>
        <strain evidence="9">MIT 9313</strain>
    </source>
</reference>
<keyword evidence="3" id="KW-0378">Hydrolase</keyword>
<evidence type="ECO:0000256" key="5">
    <source>
        <dbReference type="SAM" id="MobiDB-lite"/>
    </source>
</evidence>
<dbReference type="GO" id="GO:0009253">
    <property type="term" value="P:peptidoglycan catabolic process"/>
    <property type="evidence" value="ECO:0007669"/>
    <property type="project" value="InterPro"/>
</dbReference>
<organism evidence="8 9">
    <name type="scientific">Prochlorococcus marinus (strain MIT 9313)</name>
    <dbReference type="NCBI Taxonomy" id="74547"/>
    <lineage>
        <taxon>Bacteria</taxon>
        <taxon>Bacillati</taxon>
        <taxon>Cyanobacteriota</taxon>
        <taxon>Cyanophyceae</taxon>
        <taxon>Synechococcales</taxon>
        <taxon>Prochlorococcaceae</taxon>
        <taxon>Prochlorococcus</taxon>
    </lineage>
</organism>
<dbReference type="Proteomes" id="UP000001423">
    <property type="component" value="Chromosome"/>
</dbReference>
<sequence length="312" mass="35742">MASDYLTTLIMSIRSKTKRFLIIIIFSISGLIIFTRYTKNSIPDDQSKLNQSLQSRLERLVQVSEEDNQKSNDLPSTSQQKPPRALSWSSPLSKQCSDIDQGLKKRLNHRQQQLATERNYVVIDSSNYGKRYRWDLYGRRVDPTPSVVILHETTDSYQSALYAFKDYHRKDEDQVSYHTLITLDGQIIDVVDPLNRAYGAGNSAFLGEWVVTNPRFKGSVNNFALHLSLETPWDGRNGYLNHSGYSDKQYDSLALVLADWMDRFNIPPENITTHQHVDLAGERSDPRSFDWSNLQRRLAAIGYLCVSSNPSD</sequence>
<keyword evidence="6" id="KW-0472">Membrane</keyword>
<name>Q7V7M8_PROMM</name>
<dbReference type="RefSeq" id="WP_011130090.1">
    <property type="nucleotide sequence ID" value="NC_005071.1"/>
</dbReference>
<dbReference type="SMART" id="SM00644">
    <property type="entry name" value="Ami_2"/>
    <property type="match status" value="1"/>
</dbReference>
<proteinExistence type="predicted"/>
<dbReference type="GO" id="GO:0009254">
    <property type="term" value="P:peptidoglycan turnover"/>
    <property type="evidence" value="ECO:0007669"/>
    <property type="project" value="TreeGrafter"/>
</dbReference>
<evidence type="ECO:0000256" key="4">
    <source>
        <dbReference type="ARBA" id="ARBA00023316"/>
    </source>
</evidence>
<evidence type="ECO:0000256" key="2">
    <source>
        <dbReference type="ARBA" id="ARBA00011901"/>
    </source>
</evidence>
<feature type="compositionally biased region" description="Polar residues" evidence="5">
    <location>
        <begin position="71"/>
        <end position="92"/>
    </location>
</feature>
<evidence type="ECO:0000313" key="9">
    <source>
        <dbReference type="Proteomes" id="UP000001423"/>
    </source>
</evidence>
<feature type="region of interest" description="Disordered" evidence="5">
    <location>
        <begin position="64"/>
        <end position="92"/>
    </location>
</feature>
<dbReference type="GO" id="GO:0008745">
    <property type="term" value="F:N-acetylmuramoyl-L-alanine amidase activity"/>
    <property type="evidence" value="ECO:0007669"/>
    <property type="project" value="UniProtKB-EC"/>
</dbReference>
<dbReference type="EMBL" id="BX548175">
    <property type="protein sequence ID" value="CAE20887.1"/>
    <property type="molecule type" value="Genomic_DNA"/>
</dbReference>
<evidence type="ECO:0000256" key="1">
    <source>
        <dbReference type="ARBA" id="ARBA00001561"/>
    </source>
</evidence>
<gene>
    <name evidence="8" type="ordered locus">PMT_0712</name>
</gene>
<feature type="domain" description="N-acetylmuramoyl-L-alanine amidase" evidence="7">
    <location>
        <begin position="134"/>
        <end position="287"/>
    </location>
</feature>
<comment type="catalytic activity">
    <reaction evidence="1">
        <text>Hydrolyzes the link between N-acetylmuramoyl residues and L-amino acid residues in certain cell-wall glycopeptides.</text>
        <dbReference type="EC" id="3.5.1.28"/>
    </reaction>
</comment>
<keyword evidence="9" id="KW-1185">Reference proteome</keyword>
<dbReference type="InterPro" id="IPR051206">
    <property type="entry name" value="NAMLAA_amidase_2"/>
</dbReference>
<dbReference type="AlphaFoldDB" id="Q7V7M8"/>
<dbReference type="Gene3D" id="3.40.80.10">
    <property type="entry name" value="Peptidoglycan recognition protein-like"/>
    <property type="match status" value="1"/>
</dbReference>
<dbReference type="CDD" id="cd06583">
    <property type="entry name" value="PGRP"/>
    <property type="match status" value="1"/>
</dbReference>
<accession>Q7V7M8</accession>
<keyword evidence="6" id="KW-1133">Transmembrane helix</keyword>
<dbReference type="GO" id="GO:0071555">
    <property type="term" value="P:cell wall organization"/>
    <property type="evidence" value="ECO:0007669"/>
    <property type="project" value="UniProtKB-KW"/>
</dbReference>